<comment type="caution">
    <text evidence="2">The sequence shown here is derived from an EMBL/GenBank/DDBJ whole genome shotgun (WGS) entry which is preliminary data.</text>
</comment>
<name>A0A699TN67_TANCI</name>
<feature type="coiled-coil region" evidence="1">
    <location>
        <begin position="118"/>
        <end position="195"/>
    </location>
</feature>
<organism evidence="2">
    <name type="scientific">Tanacetum cinerariifolium</name>
    <name type="common">Dalmatian daisy</name>
    <name type="synonym">Chrysanthemum cinerariifolium</name>
    <dbReference type="NCBI Taxonomy" id="118510"/>
    <lineage>
        <taxon>Eukaryota</taxon>
        <taxon>Viridiplantae</taxon>
        <taxon>Streptophyta</taxon>
        <taxon>Embryophyta</taxon>
        <taxon>Tracheophyta</taxon>
        <taxon>Spermatophyta</taxon>
        <taxon>Magnoliopsida</taxon>
        <taxon>eudicotyledons</taxon>
        <taxon>Gunneridae</taxon>
        <taxon>Pentapetalae</taxon>
        <taxon>asterids</taxon>
        <taxon>campanulids</taxon>
        <taxon>Asterales</taxon>
        <taxon>Asteraceae</taxon>
        <taxon>Asteroideae</taxon>
        <taxon>Anthemideae</taxon>
        <taxon>Anthemidinae</taxon>
        <taxon>Tanacetum</taxon>
    </lineage>
</organism>
<feature type="non-terminal residue" evidence="2">
    <location>
        <position position="215"/>
    </location>
</feature>
<proteinExistence type="predicted"/>
<protein>
    <submittedName>
        <fullName evidence="2">Uncharacterized protein</fullName>
    </submittedName>
</protein>
<sequence length="215" mass="24954">EEAGIQLNAEQADWRYDTDDDELEDQELEAYYMYMAQLQQVSPDAADSGPIFDNEPLQKVSNDDHYNVFAMESTHPEQSESVLDTYPIEQDIQNVIIDSLDMSDDREEIDQNDDDNDIAKERELLASLIEKLKREIDESKNRNKFLETSNKVLIDKLKSEIKDLELSNNQFKEANNKLSEENDLLYADIKKSQAELKRRDSIEYASEMELECAKV</sequence>
<gene>
    <name evidence="2" type="ORF">Tci_882678</name>
</gene>
<dbReference type="AlphaFoldDB" id="A0A699TN67"/>
<dbReference type="EMBL" id="BKCJ011254099">
    <property type="protein sequence ID" value="GFD10709.1"/>
    <property type="molecule type" value="Genomic_DNA"/>
</dbReference>
<keyword evidence="1" id="KW-0175">Coiled coil</keyword>
<reference evidence="2" key="1">
    <citation type="journal article" date="2019" name="Sci. Rep.">
        <title>Draft genome of Tanacetum cinerariifolium, the natural source of mosquito coil.</title>
        <authorList>
            <person name="Yamashiro T."/>
            <person name="Shiraishi A."/>
            <person name="Satake H."/>
            <person name="Nakayama K."/>
        </authorList>
    </citation>
    <scope>NUCLEOTIDE SEQUENCE</scope>
</reference>
<accession>A0A699TN67</accession>
<evidence type="ECO:0000313" key="2">
    <source>
        <dbReference type="EMBL" id="GFD10709.1"/>
    </source>
</evidence>
<evidence type="ECO:0000256" key="1">
    <source>
        <dbReference type="SAM" id="Coils"/>
    </source>
</evidence>
<feature type="non-terminal residue" evidence="2">
    <location>
        <position position="1"/>
    </location>
</feature>
<dbReference type="Gene3D" id="1.20.5.1700">
    <property type="match status" value="1"/>
</dbReference>